<dbReference type="GO" id="GO:0006354">
    <property type="term" value="P:DNA-templated transcription elongation"/>
    <property type="evidence" value="ECO:0007669"/>
    <property type="project" value="InterPro"/>
</dbReference>
<dbReference type="AlphaFoldDB" id="A0A178IFL2"/>
<dbReference type="PANTHER" id="PTHR30265">
    <property type="entry name" value="RHO-INTERACTING TRANSCRIPTION TERMINATION FACTOR NUSG"/>
    <property type="match status" value="1"/>
</dbReference>
<dbReference type="Pfam" id="PF02357">
    <property type="entry name" value="NusG"/>
    <property type="match status" value="1"/>
</dbReference>
<comment type="caution">
    <text evidence="6">The sequence shown here is derived from an EMBL/GenBank/DDBJ whole genome shotgun (WGS) entry which is preliminary data.</text>
</comment>
<dbReference type="SUPFAM" id="SSF82679">
    <property type="entry name" value="N-utilization substance G protein NusG, N-terminal domain"/>
    <property type="match status" value="1"/>
</dbReference>
<dbReference type="CDD" id="cd09895">
    <property type="entry name" value="NGN_SP_UpxY"/>
    <property type="match status" value="1"/>
</dbReference>
<keyword evidence="3" id="KW-0804">Transcription</keyword>
<evidence type="ECO:0000256" key="1">
    <source>
        <dbReference type="ARBA" id="ARBA00022814"/>
    </source>
</evidence>
<name>A0A178IFL2_9BACT</name>
<dbReference type="InterPro" id="IPR036735">
    <property type="entry name" value="NGN_dom_sf"/>
</dbReference>
<dbReference type="Gene3D" id="3.30.70.940">
    <property type="entry name" value="NusG, N-terminal domain"/>
    <property type="match status" value="1"/>
</dbReference>
<evidence type="ECO:0000313" key="7">
    <source>
        <dbReference type="Proteomes" id="UP000078486"/>
    </source>
</evidence>
<evidence type="ECO:0000256" key="3">
    <source>
        <dbReference type="ARBA" id="ARBA00023163"/>
    </source>
</evidence>
<evidence type="ECO:0000313" key="6">
    <source>
        <dbReference type="EMBL" id="OAM87879.1"/>
    </source>
</evidence>
<dbReference type="EMBL" id="LRRQ01000155">
    <property type="protein sequence ID" value="OAM87879.1"/>
    <property type="molecule type" value="Genomic_DNA"/>
</dbReference>
<keyword evidence="2" id="KW-0805">Transcription regulation</keyword>
<evidence type="ECO:0000259" key="5">
    <source>
        <dbReference type="Pfam" id="PF02357"/>
    </source>
</evidence>
<feature type="domain" description="NusG-like N-terminal" evidence="5">
    <location>
        <begin position="39"/>
        <end position="99"/>
    </location>
</feature>
<organism evidence="6 7">
    <name type="scientific">Termitidicoccus mucosus</name>
    <dbReference type="NCBI Taxonomy" id="1184151"/>
    <lineage>
        <taxon>Bacteria</taxon>
        <taxon>Pseudomonadati</taxon>
        <taxon>Verrucomicrobiota</taxon>
        <taxon>Opitutia</taxon>
        <taxon>Opitutales</taxon>
        <taxon>Opitutaceae</taxon>
        <taxon>Termitidicoccus</taxon>
    </lineage>
</organism>
<reference evidence="6 7" key="1">
    <citation type="submission" date="2016-01" db="EMBL/GenBank/DDBJ databases">
        <title>High potential of lignocellulose degradation of a new Verrucomicrobia species.</title>
        <authorList>
            <person name="Wang Y."/>
            <person name="Shi Y."/>
            <person name="Qiu Z."/>
            <person name="Liu S."/>
            <person name="Yang H."/>
        </authorList>
    </citation>
    <scope>NUCLEOTIDE SEQUENCE [LARGE SCALE GENOMIC DNA]</scope>
    <source>
        <strain evidence="6 7">TSB47</strain>
    </source>
</reference>
<dbReference type="PANTHER" id="PTHR30265:SF4">
    <property type="entry name" value="KOW MOTIF FAMILY PROTEIN, EXPRESSED"/>
    <property type="match status" value="1"/>
</dbReference>
<keyword evidence="1" id="KW-0889">Transcription antitermination</keyword>
<dbReference type="STRING" id="1184151.AW736_20165"/>
<feature type="region of interest" description="Disordered" evidence="4">
    <location>
        <begin position="1"/>
        <end position="25"/>
    </location>
</feature>
<dbReference type="InterPro" id="IPR006645">
    <property type="entry name" value="NGN-like_dom"/>
</dbReference>
<gene>
    <name evidence="6" type="ORF">AW736_20165</name>
</gene>
<dbReference type="InterPro" id="IPR043425">
    <property type="entry name" value="NusG-like"/>
</dbReference>
<dbReference type="GO" id="GO:0031564">
    <property type="term" value="P:transcription antitermination"/>
    <property type="evidence" value="ECO:0007669"/>
    <property type="project" value="UniProtKB-KW"/>
</dbReference>
<keyword evidence="7" id="KW-1185">Reference proteome</keyword>
<proteinExistence type="predicted"/>
<sequence>MTGHASVPKQPVNAPAMAASASVTDGEGEEHAMAAAIPRWYVAHTKPRCEKKFAALMKAERFEHELPLIESVRRYGRKKKKYQKPIFPGYVFVRILPTQKPRCFQQELLVRLIEVDQQKHFEHQLEDVRKLVASGLEVMFYPQLKRGATARIRSGPLRGVQGVIDDPKNPGGIVLVVDVLRQGVLVKVPVEDLEIDS</sequence>
<evidence type="ECO:0000256" key="2">
    <source>
        <dbReference type="ARBA" id="ARBA00023015"/>
    </source>
</evidence>
<accession>A0A178IFL2</accession>
<evidence type="ECO:0000256" key="4">
    <source>
        <dbReference type="SAM" id="MobiDB-lite"/>
    </source>
</evidence>
<protein>
    <submittedName>
        <fullName evidence="6">Antitermination protein NusG</fullName>
    </submittedName>
</protein>
<dbReference type="Proteomes" id="UP000078486">
    <property type="component" value="Unassembled WGS sequence"/>
</dbReference>